<dbReference type="PANTHER" id="PTHR45644">
    <property type="entry name" value="AAA ATPASE, PUTATIVE (AFU_ORTHOLOGUE AFUA_2G12920)-RELATED-RELATED"/>
    <property type="match status" value="1"/>
</dbReference>
<dbReference type="PROSITE" id="PS50066">
    <property type="entry name" value="MADS_BOX_2"/>
    <property type="match status" value="1"/>
</dbReference>
<dbReference type="InterPro" id="IPR051701">
    <property type="entry name" value="Mito_OM_Translocase_MSP1"/>
</dbReference>
<evidence type="ECO:0000256" key="4">
    <source>
        <dbReference type="ARBA" id="ARBA00022840"/>
    </source>
</evidence>
<evidence type="ECO:0000256" key="1">
    <source>
        <dbReference type="ARBA" id="ARBA00004123"/>
    </source>
</evidence>
<reference evidence="13" key="1">
    <citation type="journal article" date="2024" name="IScience">
        <title>Strigolactones Initiate the Formation of Haustorium-like Structures in Castilleja.</title>
        <authorList>
            <person name="Buerger M."/>
            <person name="Peterson D."/>
            <person name="Chory J."/>
        </authorList>
    </citation>
    <scope>NUCLEOTIDE SEQUENCE [LARGE SCALE GENOMIC DNA]</scope>
</reference>
<evidence type="ECO:0000256" key="5">
    <source>
        <dbReference type="ARBA" id="ARBA00023015"/>
    </source>
</evidence>
<dbReference type="Proteomes" id="UP001632038">
    <property type="component" value="Unassembled WGS sequence"/>
</dbReference>
<comment type="similarity">
    <text evidence="10">Belongs to the AAA ATPase family.</text>
</comment>
<keyword evidence="8" id="KW-0804">Transcription</keyword>
<keyword evidence="5" id="KW-0805">Transcription regulation</keyword>
<accession>A0ABD3DLG0</accession>
<evidence type="ECO:0000259" key="11">
    <source>
        <dbReference type="PROSITE" id="PS50066"/>
    </source>
</evidence>
<dbReference type="PANTHER" id="PTHR45644:SF39">
    <property type="entry name" value="AAA-TYPE ATPASE FAMILY PROTEIN-RELATED"/>
    <property type="match status" value="1"/>
</dbReference>
<dbReference type="InterPro" id="IPR003959">
    <property type="entry name" value="ATPase_AAA_core"/>
</dbReference>
<evidence type="ECO:0000256" key="6">
    <source>
        <dbReference type="ARBA" id="ARBA00023125"/>
    </source>
</evidence>
<dbReference type="PROSITE" id="PS00674">
    <property type="entry name" value="AAA"/>
    <property type="match status" value="1"/>
</dbReference>
<organism evidence="12 13">
    <name type="scientific">Castilleja foliolosa</name>
    <dbReference type="NCBI Taxonomy" id="1961234"/>
    <lineage>
        <taxon>Eukaryota</taxon>
        <taxon>Viridiplantae</taxon>
        <taxon>Streptophyta</taxon>
        <taxon>Embryophyta</taxon>
        <taxon>Tracheophyta</taxon>
        <taxon>Spermatophyta</taxon>
        <taxon>Magnoliopsida</taxon>
        <taxon>eudicotyledons</taxon>
        <taxon>Gunneridae</taxon>
        <taxon>Pentapetalae</taxon>
        <taxon>asterids</taxon>
        <taxon>lamiids</taxon>
        <taxon>Lamiales</taxon>
        <taxon>Orobanchaceae</taxon>
        <taxon>Pedicularideae</taxon>
        <taxon>Castillejinae</taxon>
        <taxon>Castilleja</taxon>
    </lineage>
</organism>
<dbReference type="GO" id="GO:0005524">
    <property type="term" value="F:ATP binding"/>
    <property type="evidence" value="ECO:0007669"/>
    <property type="project" value="UniProtKB-KW"/>
</dbReference>
<proteinExistence type="inferred from homology"/>
<evidence type="ECO:0000313" key="12">
    <source>
        <dbReference type="EMBL" id="KAL3643116.1"/>
    </source>
</evidence>
<comment type="subcellular location">
    <subcellularLocation>
        <location evidence="2">Mitochondrion</location>
    </subcellularLocation>
    <subcellularLocation>
        <location evidence="1">Nucleus</location>
    </subcellularLocation>
</comment>
<evidence type="ECO:0000313" key="13">
    <source>
        <dbReference type="Proteomes" id="UP001632038"/>
    </source>
</evidence>
<evidence type="ECO:0000256" key="2">
    <source>
        <dbReference type="ARBA" id="ARBA00004173"/>
    </source>
</evidence>
<dbReference type="InterPro" id="IPR027417">
    <property type="entry name" value="P-loop_NTPase"/>
</dbReference>
<dbReference type="GO" id="GO:0005634">
    <property type="term" value="C:nucleus"/>
    <property type="evidence" value="ECO:0007669"/>
    <property type="project" value="UniProtKB-SubCell"/>
</dbReference>
<comment type="caution">
    <text evidence="12">The sequence shown here is derived from an EMBL/GenBank/DDBJ whole genome shotgun (WGS) entry which is preliminary data.</text>
</comment>
<evidence type="ECO:0000256" key="8">
    <source>
        <dbReference type="ARBA" id="ARBA00023163"/>
    </source>
</evidence>
<dbReference type="Pfam" id="PF00004">
    <property type="entry name" value="AAA"/>
    <property type="match status" value="1"/>
</dbReference>
<dbReference type="SMART" id="SM00432">
    <property type="entry name" value="MADS"/>
    <property type="match status" value="1"/>
</dbReference>
<dbReference type="Gene3D" id="3.40.1810.10">
    <property type="entry name" value="Transcription factor, MADS-box"/>
    <property type="match status" value="1"/>
</dbReference>
<evidence type="ECO:0000256" key="7">
    <source>
        <dbReference type="ARBA" id="ARBA00023128"/>
    </source>
</evidence>
<dbReference type="PRINTS" id="PR00404">
    <property type="entry name" value="MADSDOMAIN"/>
</dbReference>
<dbReference type="SUPFAM" id="SSF55455">
    <property type="entry name" value="SRF-like"/>
    <property type="match status" value="1"/>
</dbReference>
<keyword evidence="7" id="KW-0496">Mitochondrion</keyword>
<protein>
    <recommendedName>
        <fullName evidence="11">MADS-box domain-containing protein</fullName>
    </recommendedName>
</protein>
<evidence type="ECO:0000256" key="3">
    <source>
        <dbReference type="ARBA" id="ARBA00022741"/>
    </source>
</evidence>
<name>A0ABD3DLG0_9LAMI</name>
<dbReference type="GO" id="GO:0005739">
    <property type="term" value="C:mitochondrion"/>
    <property type="evidence" value="ECO:0007669"/>
    <property type="project" value="UniProtKB-SubCell"/>
</dbReference>
<gene>
    <name evidence="12" type="ORF">CASFOL_013931</name>
</gene>
<keyword evidence="3 10" id="KW-0547">Nucleotide-binding</keyword>
<sequence length="194" mass="21652">MQPILSSLKSSYPIGQATTEGLMALIQRVFGRRKENEHELTRKIKNEFMVNWDGLRTKDTESVLVLAATNRPFDLDEAAIRRMPRRCMVDLPDTTNRSKILKVILAKEKLSDDFDFNAIAHITDGFSGSDLKLTSALLLPITRSKRRAGPFKKATELSILCGAHIAIIIFSLGGLDRDILKAPGLAFQESDRVV</sequence>
<dbReference type="InterPro" id="IPR002100">
    <property type="entry name" value="TF_MADSbox"/>
</dbReference>
<keyword evidence="13" id="KW-1185">Reference proteome</keyword>
<dbReference type="EMBL" id="JAVIJP010000016">
    <property type="protein sequence ID" value="KAL3643116.1"/>
    <property type="molecule type" value="Genomic_DNA"/>
</dbReference>
<feature type="domain" description="MADS-box" evidence="11">
    <location>
        <begin position="141"/>
        <end position="174"/>
    </location>
</feature>
<keyword evidence="9" id="KW-0539">Nucleus</keyword>
<dbReference type="Gene3D" id="3.40.50.300">
    <property type="entry name" value="P-loop containing nucleotide triphosphate hydrolases"/>
    <property type="match status" value="1"/>
</dbReference>
<keyword evidence="6" id="KW-0238">DNA-binding</keyword>
<dbReference type="GO" id="GO:0003677">
    <property type="term" value="F:DNA binding"/>
    <property type="evidence" value="ECO:0007669"/>
    <property type="project" value="UniProtKB-KW"/>
</dbReference>
<dbReference type="InterPro" id="IPR003960">
    <property type="entry name" value="ATPase_AAA_CS"/>
</dbReference>
<dbReference type="SUPFAM" id="SSF52540">
    <property type="entry name" value="P-loop containing nucleoside triphosphate hydrolases"/>
    <property type="match status" value="1"/>
</dbReference>
<evidence type="ECO:0000256" key="10">
    <source>
        <dbReference type="RuleBase" id="RU003651"/>
    </source>
</evidence>
<evidence type="ECO:0000256" key="9">
    <source>
        <dbReference type="ARBA" id="ARBA00023242"/>
    </source>
</evidence>
<keyword evidence="4 10" id="KW-0067">ATP-binding</keyword>
<dbReference type="InterPro" id="IPR036879">
    <property type="entry name" value="TF_MADSbox_sf"/>
</dbReference>
<dbReference type="Pfam" id="PF00319">
    <property type="entry name" value="SRF-TF"/>
    <property type="match status" value="1"/>
</dbReference>
<dbReference type="AlphaFoldDB" id="A0ABD3DLG0"/>